<dbReference type="KEGG" id="spav:Spa2297_33440"/>
<evidence type="ECO:0000256" key="1">
    <source>
        <dbReference type="SAM" id="MobiDB-lite"/>
    </source>
</evidence>
<name>A0A191VAE8_9ACTN</name>
<dbReference type="EMBL" id="CP015867">
    <property type="protein sequence ID" value="ANJ11999.1"/>
    <property type="molecule type" value="Genomic_DNA"/>
</dbReference>
<gene>
    <name evidence="2" type="ORF">Spa2297_33440</name>
</gene>
<proteinExistence type="predicted"/>
<sequence length="64" mass="7119">MNDEGSVDVAAAARHERFGRLPEPIRRQDMTESKEATPSGAVIDAYDPERSWNHFSCLALDMGL</sequence>
<keyword evidence="2" id="KW-0614">Plasmid</keyword>
<geneLocation type="plasmid" evidence="3">
    <name>pspa1</name>
</geneLocation>
<feature type="compositionally biased region" description="Basic and acidic residues" evidence="1">
    <location>
        <begin position="13"/>
        <end position="35"/>
    </location>
</feature>
<evidence type="ECO:0000313" key="2">
    <source>
        <dbReference type="EMBL" id="ANJ11999.1"/>
    </source>
</evidence>
<protein>
    <submittedName>
        <fullName evidence="2">Uncharacterized protein</fullName>
    </submittedName>
</protein>
<accession>A0A191VAE8</accession>
<dbReference type="Proteomes" id="UP000078468">
    <property type="component" value="Plasmid pspa1"/>
</dbReference>
<reference evidence="2 3" key="1">
    <citation type="submission" date="2016-05" db="EMBL/GenBank/DDBJ databases">
        <title>Non-Contiguous Finished Genome Sequence of Streptomyces parvulus 2297 Integrated Site-Specifically with Actinophage R4.</title>
        <authorList>
            <person name="Nishizawa T."/>
            <person name="Miura T."/>
            <person name="Harada C."/>
            <person name="Guo Y."/>
            <person name="Narisawa K."/>
            <person name="Ohta H."/>
            <person name="Takahashi H."/>
            <person name="Shirai M."/>
        </authorList>
    </citation>
    <scope>NUCLEOTIDE SEQUENCE [LARGE SCALE GENOMIC DNA]</scope>
    <source>
        <strain evidence="2 3">2297</strain>
        <plasmid evidence="3">pspa1</plasmid>
    </source>
</reference>
<dbReference type="AlphaFoldDB" id="A0A191VAE8"/>
<feature type="region of interest" description="Disordered" evidence="1">
    <location>
        <begin position="1"/>
        <end position="40"/>
    </location>
</feature>
<evidence type="ECO:0000313" key="3">
    <source>
        <dbReference type="Proteomes" id="UP000078468"/>
    </source>
</evidence>
<organism evidence="2 3">
    <name type="scientific">Streptomyces parvulus</name>
    <dbReference type="NCBI Taxonomy" id="146923"/>
    <lineage>
        <taxon>Bacteria</taxon>
        <taxon>Bacillati</taxon>
        <taxon>Actinomycetota</taxon>
        <taxon>Actinomycetes</taxon>
        <taxon>Kitasatosporales</taxon>
        <taxon>Streptomycetaceae</taxon>
        <taxon>Streptomyces</taxon>
    </lineage>
</organism>